<dbReference type="RefSeq" id="WP_141601322.1">
    <property type="nucleotide sequence ID" value="NZ_JARMSB010000014.1"/>
</dbReference>
<evidence type="ECO:0008006" key="3">
    <source>
        <dbReference type="Google" id="ProtNLM"/>
    </source>
</evidence>
<dbReference type="AlphaFoldDB" id="A0A540V6G0"/>
<proteinExistence type="predicted"/>
<sequence>MERKGGRDIFQNLKKEIVAIEVSGGKLLNGCIVDSSDELIVLYVKNKFVYVPFEHIHSFYIDTENENNLQSPSEIPAFISKGNENLTLKNILSLATGIHAELMVAKNEPLHGVITKVLDDYIVFESPVYKSMFIAQRHLKWLIPHFHQFPYGLNEQEFLHLSSKNSTTFQNTFASQIANLANQFVILNLGKNFSHIGRIKNVNHQLITIENGKSILTYFNLSHIQILQLV</sequence>
<reference evidence="1 2" key="1">
    <citation type="submission" date="2019-06" db="EMBL/GenBank/DDBJ databases">
        <title>Genome sequence of Ureibacillus terrenus.</title>
        <authorList>
            <person name="Maclea K.S."/>
            <person name="Simoes M."/>
        </authorList>
    </citation>
    <scope>NUCLEOTIDE SEQUENCE [LARGE SCALE GENOMIC DNA]</scope>
    <source>
        <strain evidence="1 2">ATCC BAA-384</strain>
    </source>
</reference>
<dbReference type="OrthoDB" id="2716151at2"/>
<dbReference type="Proteomes" id="UP000315753">
    <property type="component" value="Unassembled WGS sequence"/>
</dbReference>
<dbReference type="EMBL" id="VIGD01000003">
    <property type="protein sequence ID" value="TQE91763.1"/>
    <property type="molecule type" value="Genomic_DNA"/>
</dbReference>
<accession>A0A540V6G0</accession>
<protein>
    <recommendedName>
        <fullName evidence="3">DUF2642 domain-containing protein</fullName>
    </recommendedName>
</protein>
<gene>
    <name evidence="1" type="ORF">FKZ59_03315</name>
</gene>
<comment type="caution">
    <text evidence="1">The sequence shown here is derived from an EMBL/GenBank/DDBJ whole genome shotgun (WGS) entry which is preliminary data.</text>
</comment>
<name>A0A540V6G0_9BACL</name>
<organism evidence="1 2">
    <name type="scientific">Ureibacillus terrenus</name>
    <dbReference type="NCBI Taxonomy" id="118246"/>
    <lineage>
        <taxon>Bacteria</taxon>
        <taxon>Bacillati</taxon>
        <taxon>Bacillota</taxon>
        <taxon>Bacilli</taxon>
        <taxon>Bacillales</taxon>
        <taxon>Caryophanaceae</taxon>
        <taxon>Ureibacillus</taxon>
    </lineage>
</organism>
<evidence type="ECO:0000313" key="2">
    <source>
        <dbReference type="Proteomes" id="UP000315753"/>
    </source>
</evidence>
<evidence type="ECO:0000313" key="1">
    <source>
        <dbReference type="EMBL" id="TQE91763.1"/>
    </source>
</evidence>
<keyword evidence="2" id="KW-1185">Reference proteome</keyword>